<organism evidence="6 7">
    <name type="scientific">Arcticibacterium luteifluviistationis</name>
    <dbReference type="NCBI Taxonomy" id="1784714"/>
    <lineage>
        <taxon>Bacteria</taxon>
        <taxon>Pseudomonadati</taxon>
        <taxon>Bacteroidota</taxon>
        <taxon>Cytophagia</taxon>
        <taxon>Cytophagales</taxon>
        <taxon>Leadbetterellaceae</taxon>
        <taxon>Arcticibacterium</taxon>
    </lineage>
</organism>
<keyword evidence="3 6" id="KW-0418">Kinase</keyword>
<dbReference type="GO" id="GO:0016301">
    <property type="term" value="F:kinase activity"/>
    <property type="evidence" value="ECO:0007669"/>
    <property type="project" value="UniProtKB-KW"/>
</dbReference>
<dbReference type="GO" id="GO:0005524">
    <property type="term" value="F:ATP binding"/>
    <property type="evidence" value="ECO:0007669"/>
    <property type="project" value="UniProtKB-KW"/>
</dbReference>
<dbReference type="Proteomes" id="UP000249873">
    <property type="component" value="Chromosome"/>
</dbReference>
<reference evidence="6 7" key="1">
    <citation type="submission" date="2018-05" db="EMBL/GenBank/DDBJ databases">
        <title>Complete genome sequence of Arcticibacterium luteifluviistationis SM1504T, a cytophagaceae bacterium isolated from Arctic surface seawater.</title>
        <authorList>
            <person name="Li Y."/>
            <person name="Qin Q.-L."/>
        </authorList>
    </citation>
    <scope>NUCLEOTIDE SEQUENCE [LARGE SCALE GENOMIC DNA]</scope>
    <source>
        <strain evidence="6 7">SM1504</strain>
    </source>
</reference>
<dbReference type="PANTHER" id="PTHR12358">
    <property type="entry name" value="SPHINGOSINE KINASE"/>
    <property type="match status" value="1"/>
</dbReference>
<dbReference type="PANTHER" id="PTHR12358:SF106">
    <property type="entry name" value="LIPID KINASE YEGS"/>
    <property type="match status" value="1"/>
</dbReference>
<keyword evidence="2" id="KW-0547">Nucleotide-binding</keyword>
<dbReference type="InterPro" id="IPR045540">
    <property type="entry name" value="YegS/DAGK_C"/>
</dbReference>
<dbReference type="InterPro" id="IPR001206">
    <property type="entry name" value="Diacylglycerol_kinase_cat_dom"/>
</dbReference>
<dbReference type="AlphaFoldDB" id="A0A2Z4GCF2"/>
<dbReference type="Gene3D" id="3.40.50.10330">
    <property type="entry name" value="Probable inorganic polyphosphate/atp-NAD kinase, domain 1"/>
    <property type="match status" value="1"/>
</dbReference>
<keyword evidence="1" id="KW-0808">Transferase</keyword>
<keyword evidence="7" id="KW-1185">Reference proteome</keyword>
<dbReference type="SMART" id="SM00046">
    <property type="entry name" value="DAGKc"/>
    <property type="match status" value="1"/>
</dbReference>
<protein>
    <submittedName>
        <fullName evidence="6">Diacylglycerol kinase</fullName>
    </submittedName>
</protein>
<dbReference type="SUPFAM" id="SSF111331">
    <property type="entry name" value="NAD kinase/diacylglycerol kinase-like"/>
    <property type="match status" value="1"/>
</dbReference>
<evidence type="ECO:0000313" key="7">
    <source>
        <dbReference type="Proteomes" id="UP000249873"/>
    </source>
</evidence>
<evidence type="ECO:0000256" key="2">
    <source>
        <dbReference type="ARBA" id="ARBA00022741"/>
    </source>
</evidence>
<dbReference type="KEGG" id="als:DJ013_12280"/>
<proteinExistence type="predicted"/>
<dbReference type="InterPro" id="IPR016064">
    <property type="entry name" value="NAD/diacylglycerol_kinase_sf"/>
</dbReference>
<dbReference type="Pfam" id="PF00781">
    <property type="entry name" value="DAGK_cat"/>
    <property type="match status" value="1"/>
</dbReference>
<dbReference type="EMBL" id="CP029480">
    <property type="protein sequence ID" value="AWV98906.1"/>
    <property type="molecule type" value="Genomic_DNA"/>
</dbReference>
<accession>A0A2Z4GCF2</accession>
<evidence type="ECO:0000256" key="4">
    <source>
        <dbReference type="ARBA" id="ARBA00022840"/>
    </source>
</evidence>
<evidence type="ECO:0000313" key="6">
    <source>
        <dbReference type="EMBL" id="AWV98906.1"/>
    </source>
</evidence>
<keyword evidence="4" id="KW-0067">ATP-binding</keyword>
<feature type="domain" description="DAGKc" evidence="5">
    <location>
        <begin position="6"/>
        <end position="137"/>
    </location>
</feature>
<evidence type="ECO:0000256" key="3">
    <source>
        <dbReference type="ARBA" id="ARBA00022777"/>
    </source>
</evidence>
<dbReference type="Gene3D" id="2.60.200.40">
    <property type="match status" value="1"/>
</dbReference>
<dbReference type="InterPro" id="IPR050187">
    <property type="entry name" value="Lipid_Phosphate_FormReg"/>
</dbReference>
<gene>
    <name evidence="6" type="ORF">DJ013_12280</name>
</gene>
<evidence type="ECO:0000259" key="5">
    <source>
        <dbReference type="PROSITE" id="PS50146"/>
    </source>
</evidence>
<dbReference type="OrthoDB" id="9786026at2"/>
<evidence type="ECO:0000256" key="1">
    <source>
        <dbReference type="ARBA" id="ARBA00022679"/>
    </source>
</evidence>
<dbReference type="Pfam" id="PF19279">
    <property type="entry name" value="YegS_C"/>
    <property type="match status" value="1"/>
</dbReference>
<name>A0A2Z4GCF2_9BACT</name>
<sequence length="294" mass="32654">MRLSKLPKQDILFVINPNSGTDRKKNTLEKSISTHLAAEKFTPIIEYTKRPLHAKEIVQYYVEKGIKEIVAVGGDGTINEIASQLIGTDVILNLISKGSGNGLARHLGIFENEKACIERINKGEVTEIDTGLINNIPFLCTAGLGFDAYGAEKFGQMEGRGLKNYIRAGLSSYFQYKPLIIELEGVSHKVFSVTFGNASQFGNDAFITPSASITDGLLDCCIVKEHPKSAVFGLTQKLFNRKIETSKYVEYHRAKSFLLKAEEPVLIHYDGEPMQLESTEIKVEIRPKSLKIKI</sequence>
<dbReference type="GO" id="GO:0005886">
    <property type="term" value="C:plasma membrane"/>
    <property type="evidence" value="ECO:0007669"/>
    <property type="project" value="TreeGrafter"/>
</dbReference>
<dbReference type="InterPro" id="IPR017438">
    <property type="entry name" value="ATP-NAD_kinase_N"/>
</dbReference>
<dbReference type="PROSITE" id="PS50146">
    <property type="entry name" value="DAGK"/>
    <property type="match status" value="1"/>
</dbReference>